<feature type="transmembrane region" description="Helical" evidence="1">
    <location>
        <begin position="140"/>
        <end position="161"/>
    </location>
</feature>
<organism evidence="3 4">
    <name type="scientific">Acuticoccus sediminis</name>
    <dbReference type="NCBI Taxonomy" id="2184697"/>
    <lineage>
        <taxon>Bacteria</taxon>
        <taxon>Pseudomonadati</taxon>
        <taxon>Pseudomonadota</taxon>
        <taxon>Alphaproteobacteria</taxon>
        <taxon>Hyphomicrobiales</taxon>
        <taxon>Amorphaceae</taxon>
        <taxon>Acuticoccus</taxon>
    </lineage>
</organism>
<dbReference type="RefSeq" id="WP_111345580.1">
    <property type="nucleotide sequence ID" value="NZ_QHHQ01000002.1"/>
</dbReference>
<dbReference type="AlphaFoldDB" id="A0A8B2NXC2"/>
<keyword evidence="1" id="KW-0472">Membrane</keyword>
<evidence type="ECO:0000313" key="4">
    <source>
        <dbReference type="Proteomes" id="UP000249590"/>
    </source>
</evidence>
<evidence type="ECO:0000259" key="2">
    <source>
        <dbReference type="Pfam" id="PF07331"/>
    </source>
</evidence>
<keyword evidence="1" id="KW-1133">Transmembrane helix</keyword>
<accession>A0A8B2NXC2</accession>
<keyword evidence="1" id="KW-0812">Transmembrane</keyword>
<dbReference type="OrthoDB" id="8449480at2"/>
<keyword evidence="4" id="KW-1185">Reference proteome</keyword>
<feature type="transmembrane region" description="Helical" evidence="1">
    <location>
        <begin position="21"/>
        <end position="38"/>
    </location>
</feature>
<feature type="transmembrane region" description="Helical" evidence="1">
    <location>
        <begin position="50"/>
        <end position="73"/>
    </location>
</feature>
<dbReference type="Proteomes" id="UP000249590">
    <property type="component" value="Unassembled WGS sequence"/>
</dbReference>
<evidence type="ECO:0000256" key="1">
    <source>
        <dbReference type="SAM" id="Phobius"/>
    </source>
</evidence>
<dbReference type="InterPro" id="IPR009936">
    <property type="entry name" value="DUF1468"/>
</dbReference>
<dbReference type="EMBL" id="QHHQ01000002">
    <property type="protein sequence ID" value="RAI02184.1"/>
    <property type="molecule type" value="Genomic_DNA"/>
</dbReference>
<feature type="transmembrane region" description="Helical" evidence="1">
    <location>
        <begin position="94"/>
        <end position="111"/>
    </location>
</feature>
<sequence length="183" mass="19276">MTQHGFGSLHRSTVAAKGAECALWLAIAAAFTAGSFAFDDTLTSYRWGPAAWPRAIALLVAGAAVLQFALALVNLRPAMPRWRLRRPRPVRLETVLRAGAIVLVPLAFAAAIGPVGFFVAMPLFVAGFLFTAGESRPRVVALATFAISLTVAVVFTSLLYVPLPLGTLSPFDAVNGAIVSLLS</sequence>
<gene>
    <name evidence="3" type="ORF">DLJ53_12520</name>
</gene>
<comment type="caution">
    <text evidence="3">The sequence shown here is derived from an EMBL/GenBank/DDBJ whole genome shotgun (WGS) entry which is preliminary data.</text>
</comment>
<feature type="domain" description="DUF1468" evidence="2">
    <location>
        <begin position="22"/>
        <end position="164"/>
    </location>
</feature>
<reference evidence="3 4" key="1">
    <citation type="submission" date="2018-05" db="EMBL/GenBank/DDBJ databases">
        <title>Acuticoccus sediminis sp. nov., isolated from deep-sea sediment of Indian Ocean.</title>
        <authorList>
            <person name="Liu X."/>
            <person name="Lai Q."/>
            <person name="Du Y."/>
            <person name="Sun F."/>
            <person name="Zhang X."/>
            <person name="Wang S."/>
            <person name="Shao Z."/>
        </authorList>
    </citation>
    <scope>NUCLEOTIDE SEQUENCE [LARGE SCALE GENOMIC DNA]</scope>
    <source>
        <strain evidence="3 4">PTG4-2</strain>
    </source>
</reference>
<name>A0A8B2NXC2_9HYPH</name>
<proteinExistence type="predicted"/>
<protein>
    <recommendedName>
        <fullName evidence="2">DUF1468 domain-containing protein</fullName>
    </recommendedName>
</protein>
<dbReference type="Pfam" id="PF07331">
    <property type="entry name" value="TctB"/>
    <property type="match status" value="1"/>
</dbReference>
<feature type="transmembrane region" description="Helical" evidence="1">
    <location>
        <begin position="117"/>
        <end position="133"/>
    </location>
</feature>
<evidence type="ECO:0000313" key="3">
    <source>
        <dbReference type="EMBL" id="RAI02184.1"/>
    </source>
</evidence>